<keyword evidence="3" id="KW-1185">Reference proteome</keyword>
<reference evidence="3" key="1">
    <citation type="journal article" date="2019" name="Int. J. Syst. Evol. Microbiol.">
        <title>The Global Catalogue of Microorganisms (GCM) 10K type strain sequencing project: providing services to taxonomists for standard genome sequencing and annotation.</title>
        <authorList>
            <consortium name="The Broad Institute Genomics Platform"/>
            <consortium name="The Broad Institute Genome Sequencing Center for Infectious Disease"/>
            <person name="Wu L."/>
            <person name="Ma J."/>
        </authorList>
    </citation>
    <scope>NUCLEOTIDE SEQUENCE [LARGE SCALE GENOMIC DNA]</scope>
    <source>
        <strain evidence="3">JCM 7356</strain>
    </source>
</reference>
<dbReference type="Pfam" id="PF13560">
    <property type="entry name" value="HTH_31"/>
    <property type="match status" value="1"/>
</dbReference>
<evidence type="ECO:0000313" key="3">
    <source>
        <dbReference type="Proteomes" id="UP001500305"/>
    </source>
</evidence>
<evidence type="ECO:0000259" key="1">
    <source>
        <dbReference type="PROSITE" id="PS50943"/>
    </source>
</evidence>
<dbReference type="SUPFAM" id="SSF47413">
    <property type="entry name" value="lambda repressor-like DNA-binding domains"/>
    <property type="match status" value="1"/>
</dbReference>
<dbReference type="PROSITE" id="PS50943">
    <property type="entry name" value="HTH_CROC1"/>
    <property type="match status" value="1"/>
</dbReference>
<dbReference type="RefSeq" id="WP_344639969.1">
    <property type="nucleotide sequence ID" value="NZ_BAAATR010000038.1"/>
</dbReference>
<dbReference type="InterPro" id="IPR001387">
    <property type="entry name" value="Cro/C1-type_HTH"/>
</dbReference>
<dbReference type="SMART" id="SM00530">
    <property type="entry name" value="HTH_XRE"/>
    <property type="match status" value="1"/>
</dbReference>
<proteinExistence type="predicted"/>
<gene>
    <name evidence="2" type="ORF">GCM10010430_63280</name>
</gene>
<accession>A0ABP5RNW0</accession>
<name>A0ABP5RNW0_9ACTN</name>
<dbReference type="InterPro" id="IPR010982">
    <property type="entry name" value="Lambda_DNA-bd_dom_sf"/>
</dbReference>
<organism evidence="2 3">
    <name type="scientific">Kitasatospora cystarginea</name>
    <dbReference type="NCBI Taxonomy" id="58350"/>
    <lineage>
        <taxon>Bacteria</taxon>
        <taxon>Bacillati</taxon>
        <taxon>Actinomycetota</taxon>
        <taxon>Actinomycetes</taxon>
        <taxon>Kitasatosporales</taxon>
        <taxon>Streptomycetaceae</taxon>
        <taxon>Kitasatospora</taxon>
    </lineage>
</organism>
<dbReference type="CDD" id="cd00093">
    <property type="entry name" value="HTH_XRE"/>
    <property type="match status" value="1"/>
</dbReference>
<dbReference type="Gene3D" id="1.10.260.40">
    <property type="entry name" value="lambda repressor-like DNA-binding domains"/>
    <property type="match status" value="1"/>
</dbReference>
<evidence type="ECO:0000313" key="2">
    <source>
        <dbReference type="EMBL" id="GAA2269167.1"/>
    </source>
</evidence>
<feature type="domain" description="HTH cro/C1-type" evidence="1">
    <location>
        <begin position="29"/>
        <end position="82"/>
    </location>
</feature>
<dbReference type="Proteomes" id="UP001500305">
    <property type="component" value="Unassembled WGS sequence"/>
</dbReference>
<sequence length="154" mass="17140">MSPSPHTPGLPLYERQSAASAHARFGDRLRHWRRLRGLSQAELGRRLGYHDSHISRVETTRRWPPAGMAERTDQVLETGGELSVLWPAVEHERRAQRRRRSTDRVPPQPLEQLLDAARLAGWSPLGVNEAAHGQVIGTVMELLGDGARRGPAVG</sequence>
<dbReference type="EMBL" id="BAAATR010000038">
    <property type="protein sequence ID" value="GAA2269167.1"/>
    <property type="molecule type" value="Genomic_DNA"/>
</dbReference>
<protein>
    <recommendedName>
        <fullName evidence="1">HTH cro/C1-type domain-containing protein</fullName>
    </recommendedName>
</protein>
<comment type="caution">
    <text evidence="2">The sequence shown here is derived from an EMBL/GenBank/DDBJ whole genome shotgun (WGS) entry which is preliminary data.</text>
</comment>